<gene>
    <name evidence="2" type="ORF">HKK74_13135</name>
</gene>
<dbReference type="EMBL" id="JABVEC010000008">
    <property type="protein sequence ID" value="MBC6466442.1"/>
    <property type="molecule type" value="Genomic_DNA"/>
</dbReference>
<accession>A0ABR7LNM2</accession>
<feature type="chain" id="PRO_5047524052" evidence="1">
    <location>
        <begin position="27"/>
        <end position="100"/>
    </location>
</feature>
<keyword evidence="3" id="KW-1185">Reference proteome</keyword>
<evidence type="ECO:0000256" key="1">
    <source>
        <dbReference type="SAM" id="SignalP"/>
    </source>
</evidence>
<dbReference type="RefSeq" id="WP_187243453.1">
    <property type="nucleotide sequence ID" value="NZ_BAAAOK010000009.1"/>
</dbReference>
<evidence type="ECO:0000313" key="2">
    <source>
        <dbReference type="EMBL" id="MBC6466442.1"/>
    </source>
</evidence>
<dbReference type="Proteomes" id="UP000805614">
    <property type="component" value="Unassembled WGS sequence"/>
</dbReference>
<comment type="caution">
    <text evidence="2">The sequence shown here is derived from an EMBL/GenBank/DDBJ whole genome shotgun (WGS) entry which is preliminary data.</text>
</comment>
<organism evidence="2 3">
    <name type="scientific">Actinomadura alba</name>
    <dbReference type="NCBI Taxonomy" id="406431"/>
    <lineage>
        <taxon>Bacteria</taxon>
        <taxon>Bacillati</taxon>
        <taxon>Actinomycetota</taxon>
        <taxon>Actinomycetes</taxon>
        <taxon>Streptosporangiales</taxon>
        <taxon>Thermomonosporaceae</taxon>
        <taxon>Actinomadura</taxon>
    </lineage>
</organism>
<protein>
    <submittedName>
        <fullName evidence="2">Uncharacterized protein</fullName>
    </submittedName>
</protein>
<reference evidence="2 3" key="1">
    <citation type="submission" date="2020-06" db="EMBL/GenBank/DDBJ databases">
        <title>Actinomadura xiongansis sp. nov., isolated from soil of Baiyangdian.</title>
        <authorList>
            <person name="Zhang X."/>
        </authorList>
    </citation>
    <scope>NUCLEOTIDE SEQUENCE [LARGE SCALE GENOMIC DNA]</scope>
    <source>
        <strain evidence="2 3">HBUM206468</strain>
    </source>
</reference>
<proteinExistence type="predicted"/>
<sequence length="100" mass="11195">MAFPKAISVALSTAALAGFTALAAGAATPANAQTTAASSWRSGTVLHCDWRFGNCQQWGAWQQPVQPWQQPVQVWQPVQRPWFHHHHHGFHHHHYGPWGR</sequence>
<name>A0ABR7LNM2_9ACTN</name>
<keyword evidence="1" id="KW-0732">Signal</keyword>
<feature type="signal peptide" evidence="1">
    <location>
        <begin position="1"/>
        <end position="26"/>
    </location>
</feature>
<evidence type="ECO:0000313" key="3">
    <source>
        <dbReference type="Proteomes" id="UP000805614"/>
    </source>
</evidence>